<protein>
    <submittedName>
        <fullName evidence="2">Uncharacterized protein</fullName>
    </submittedName>
</protein>
<comment type="caution">
    <text evidence="2">The sequence shown here is derived from an EMBL/GenBank/DDBJ whole genome shotgun (WGS) entry which is preliminary data.</text>
</comment>
<evidence type="ECO:0000256" key="1">
    <source>
        <dbReference type="SAM" id="MobiDB-lite"/>
    </source>
</evidence>
<keyword evidence="3" id="KW-1185">Reference proteome</keyword>
<feature type="compositionally biased region" description="Basic and acidic residues" evidence="1">
    <location>
        <begin position="233"/>
        <end position="242"/>
    </location>
</feature>
<gene>
    <name evidence="2" type="ORF">Uis4E_1415</name>
</gene>
<feature type="region of interest" description="Disordered" evidence="1">
    <location>
        <begin position="1"/>
        <end position="38"/>
    </location>
</feature>
<evidence type="ECO:0000313" key="3">
    <source>
        <dbReference type="Proteomes" id="UP000235034"/>
    </source>
</evidence>
<evidence type="ECO:0000313" key="2">
    <source>
        <dbReference type="EMBL" id="PLS27729.1"/>
    </source>
</evidence>
<feature type="region of interest" description="Disordered" evidence="1">
    <location>
        <begin position="129"/>
        <end position="242"/>
    </location>
</feature>
<feature type="compositionally biased region" description="Basic residues" evidence="1">
    <location>
        <begin position="1"/>
        <end position="19"/>
    </location>
</feature>
<proteinExistence type="predicted"/>
<name>A0A2N5J0I1_9BIFI</name>
<organism evidence="2 3">
    <name type="scientific">Bifidobacterium parmae</name>
    <dbReference type="NCBI Taxonomy" id="361854"/>
    <lineage>
        <taxon>Bacteria</taxon>
        <taxon>Bacillati</taxon>
        <taxon>Actinomycetota</taxon>
        <taxon>Actinomycetes</taxon>
        <taxon>Bifidobacteriales</taxon>
        <taxon>Bifidobacteriaceae</taxon>
        <taxon>Bifidobacterium</taxon>
    </lineage>
</organism>
<reference evidence="2 3" key="1">
    <citation type="submission" date="2017-07" db="EMBL/GenBank/DDBJ databases">
        <title>Bifidobacterium novel species.</title>
        <authorList>
            <person name="Lugli G.A."/>
            <person name="Milani C."/>
            <person name="Duranti S."/>
            <person name="Mangifesta M."/>
        </authorList>
    </citation>
    <scope>NUCLEOTIDE SEQUENCE [LARGE SCALE GENOMIC DNA]</scope>
    <source>
        <strain evidence="2 3">77</strain>
    </source>
</reference>
<sequence length="242" mass="28285">MHVPHRRVGHGRATHAHRERHVEHRRATTQPDPLIRRSVEHYRATQSLRGRNPRKCGAGPLHTPREPCGITHVWSDNAPHTTPPPVYHARVEQARSTRALPRPCVEHRHMEHRHMEHHHMEHRHMEHPQGARCHPESSNGGVRTAPTLPGSSCGFGTSHYSRDQLRHRDEHPGHRQEPQGNHPTRIPPIRTPQVPHAHAPPTHQRQYREERHNQAKYHPLRQIKRRIRHRTGHAPDHEPHRI</sequence>
<accession>A0A2N5J0I1</accession>
<dbReference type="Proteomes" id="UP000235034">
    <property type="component" value="Unassembled WGS sequence"/>
</dbReference>
<dbReference type="EMBL" id="NMWT01000020">
    <property type="protein sequence ID" value="PLS27729.1"/>
    <property type="molecule type" value="Genomic_DNA"/>
</dbReference>
<feature type="compositionally biased region" description="Basic residues" evidence="1">
    <location>
        <begin position="214"/>
        <end position="232"/>
    </location>
</feature>
<feature type="region of interest" description="Disordered" evidence="1">
    <location>
        <begin position="43"/>
        <end position="62"/>
    </location>
</feature>
<feature type="compositionally biased region" description="Basic and acidic residues" evidence="1">
    <location>
        <begin position="160"/>
        <end position="177"/>
    </location>
</feature>
<dbReference type="AlphaFoldDB" id="A0A2N5J0I1"/>